<evidence type="ECO:0000256" key="2">
    <source>
        <dbReference type="RuleBase" id="RU363072"/>
    </source>
</evidence>
<sequence>MDPWGFFDQNLVAGDETRAFMNQALVHNPLLDAGGDMGVDALGFTPGARVALVTDDFKVSGGLYESGNGASFQNSTDFPFRILQVETTQRFFGGLEGNYRLYGWQNGRGTDFDNKRKNHLGVGFSIDQKVDDYVTLFSRYGYQIQGTPRFDQSLTFGGEVGGSYWGRGADGLGLAMAISHTSSAYRDRSLTVDNDNDGNPDFGFKAGSFEQLMEIYYRYRVMPRFELTPDFQMIRHPGGDPSDAVAYALGIRGQLTY</sequence>
<comment type="caution">
    <text evidence="3">The sequence shown here is derived from an EMBL/GenBank/DDBJ whole genome shotgun (WGS) entry which is preliminary data.</text>
</comment>
<gene>
    <name evidence="3" type="ORF">A6A04_11110</name>
</gene>
<name>A0A178MWT3_9PROT</name>
<accession>A0A178MWT3</accession>
<dbReference type="STRING" id="1285242.A6A04_11110"/>
<proteinExistence type="inferred from homology"/>
<evidence type="ECO:0000313" key="3">
    <source>
        <dbReference type="EMBL" id="OAN55206.1"/>
    </source>
</evidence>
<dbReference type="Pfam" id="PF04966">
    <property type="entry name" value="OprB"/>
    <property type="match status" value="1"/>
</dbReference>
<comment type="similarity">
    <text evidence="1 2">Belongs to the OprB family.</text>
</comment>
<keyword evidence="4" id="KW-1185">Reference proteome</keyword>
<dbReference type="GO" id="GO:0016020">
    <property type="term" value="C:membrane"/>
    <property type="evidence" value="ECO:0007669"/>
    <property type="project" value="InterPro"/>
</dbReference>
<organism evidence="3 4">
    <name type="scientific">Paramagnetospirillum marisnigri</name>
    <dbReference type="NCBI Taxonomy" id="1285242"/>
    <lineage>
        <taxon>Bacteria</taxon>
        <taxon>Pseudomonadati</taxon>
        <taxon>Pseudomonadota</taxon>
        <taxon>Alphaproteobacteria</taxon>
        <taxon>Rhodospirillales</taxon>
        <taxon>Magnetospirillaceae</taxon>
        <taxon>Paramagnetospirillum</taxon>
    </lineage>
</organism>
<dbReference type="InterPro" id="IPR038673">
    <property type="entry name" value="OprB_sf"/>
</dbReference>
<dbReference type="Proteomes" id="UP000078428">
    <property type="component" value="Unassembled WGS sequence"/>
</dbReference>
<dbReference type="Gene3D" id="2.40.160.180">
    <property type="entry name" value="Carbohydrate-selective porin OprB"/>
    <property type="match status" value="1"/>
</dbReference>
<dbReference type="GO" id="GO:0008643">
    <property type="term" value="P:carbohydrate transport"/>
    <property type="evidence" value="ECO:0007669"/>
    <property type="project" value="InterPro"/>
</dbReference>
<dbReference type="AlphaFoldDB" id="A0A178MWT3"/>
<reference evidence="3 4" key="1">
    <citation type="submission" date="2016-04" db="EMBL/GenBank/DDBJ databases">
        <title>Draft genome sequence of freshwater magnetotactic bacteria Magnetospirillum marisnigri SP-1 and Magnetospirillum moscoviense BB-1.</title>
        <authorList>
            <person name="Koziaeva V."/>
            <person name="Dziuba M.V."/>
            <person name="Ivanov T.M."/>
            <person name="Kuznetsov B."/>
            <person name="Grouzdev D.S."/>
        </authorList>
    </citation>
    <scope>NUCLEOTIDE SEQUENCE [LARGE SCALE GENOMIC DNA]</scope>
    <source>
        <strain evidence="3 4">SP-1</strain>
    </source>
</reference>
<dbReference type="EMBL" id="LWQT01000020">
    <property type="protein sequence ID" value="OAN55206.1"/>
    <property type="molecule type" value="Genomic_DNA"/>
</dbReference>
<dbReference type="GO" id="GO:0015288">
    <property type="term" value="F:porin activity"/>
    <property type="evidence" value="ECO:0007669"/>
    <property type="project" value="InterPro"/>
</dbReference>
<evidence type="ECO:0000313" key="4">
    <source>
        <dbReference type="Proteomes" id="UP000078428"/>
    </source>
</evidence>
<protein>
    <submittedName>
        <fullName evidence="3">Uncharacterized protein</fullName>
    </submittedName>
</protein>
<dbReference type="InterPro" id="IPR007049">
    <property type="entry name" value="Carb-sel_porin_OprB"/>
</dbReference>
<evidence type="ECO:0000256" key="1">
    <source>
        <dbReference type="ARBA" id="ARBA00008769"/>
    </source>
</evidence>